<evidence type="ECO:0000313" key="3">
    <source>
        <dbReference type="EMBL" id="MXR41296.1"/>
    </source>
</evidence>
<keyword evidence="1" id="KW-0472">Membrane</keyword>
<dbReference type="Proteomes" id="UP000437065">
    <property type="component" value="Unassembled WGS sequence"/>
</dbReference>
<gene>
    <name evidence="3" type="ORF">GRX01_08090</name>
</gene>
<protein>
    <recommendedName>
        <fullName evidence="2">DUF7575 domain-containing protein</fullName>
    </recommendedName>
</protein>
<dbReference type="RefSeq" id="WP_159665386.1">
    <property type="nucleotide sequence ID" value="NZ_WUUS01000004.1"/>
</dbReference>
<name>A0A6B0SUI4_9EURY</name>
<dbReference type="InterPro" id="IPR055997">
    <property type="entry name" value="DUF7575"/>
</dbReference>
<dbReference type="Pfam" id="PF24460">
    <property type="entry name" value="DUF7575"/>
    <property type="match status" value="1"/>
</dbReference>
<dbReference type="EMBL" id="WUUS01000004">
    <property type="protein sequence ID" value="MXR41296.1"/>
    <property type="molecule type" value="Genomic_DNA"/>
</dbReference>
<evidence type="ECO:0000259" key="2">
    <source>
        <dbReference type="Pfam" id="PF24460"/>
    </source>
</evidence>
<feature type="transmembrane region" description="Helical" evidence="1">
    <location>
        <begin position="28"/>
        <end position="45"/>
    </location>
</feature>
<organism evidence="3 4">
    <name type="scientific">Halobaculum saliterrae</name>
    <dbReference type="NCBI Taxonomy" id="2073113"/>
    <lineage>
        <taxon>Archaea</taxon>
        <taxon>Methanobacteriati</taxon>
        <taxon>Methanobacteriota</taxon>
        <taxon>Stenosarchaea group</taxon>
        <taxon>Halobacteria</taxon>
        <taxon>Halobacteriales</taxon>
        <taxon>Haloferacaceae</taxon>
        <taxon>Halobaculum</taxon>
    </lineage>
</organism>
<sequence length="130" mass="13655">MQRRPVVAAALAVVPALGHAYLRKWTRGIAWLSLLVGAALVFAGLSEGGSGRWLSSAGGSTGAFSTAPAGLTAFAVPVGVVIALSAVDAYVLARREGRRGVLACPRCGRGVDLSLRFCWYCAVEFEYVER</sequence>
<reference evidence="3 4" key="1">
    <citation type="submission" date="2019-12" db="EMBL/GenBank/DDBJ databases">
        <title>Isolation and characterization of three novel carbon monoxide-oxidizing members of Halobacteria from salione crusts and soils.</title>
        <authorList>
            <person name="Myers M.R."/>
            <person name="King G.M."/>
        </authorList>
    </citation>
    <scope>NUCLEOTIDE SEQUENCE [LARGE SCALE GENOMIC DNA]</scope>
    <source>
        <strain evidence="3 4">WSA2</strain>
    </source>
</reference>
<evidence type="ECO:0000256" key="1">
    <source>
        <dbReference type="SAM" id="Phobius"/>
    </source>
</evidence>
<dbReference type="AlphaFoldDB" id="A0A6B0SUI4"/>
<keyword evidence="1" id="KW-1133">Transmembrane helix</keyword>
<comment type="caution">
    <text evidence="3">The sequence shown here is derived from an EMBL/GenBank/DDBJ whole genome shotgun (WGS) entry which is preliminary data.</text>
</comment>
<keyword evidence="1" id="KW-0812">Transmembrane</keyword>
<keyword evidence="4" id="KW-1185">Reference proteome</keyword>
<dbReference type="OrthoDB" id="204947at2157"/>
<accession>A0A6B0SUI4</accession>
<feature type="domain" description="DUF7575" evidence="2">
    <location>
        <begin position="101"/>
        <end position="126"/>
    </location>
</feature>
<proteinExistence type="predicted"/>
<evidence type="ECO:0000313" key="4">
    <source>
        <dbReference type="Proteomes" id="UP000437065"/>
    </source>
</evidence>